<sequence>MQRYGLLLLLMFPGAYGDSLAPLADNEMALIAGQAGEGVQLTLLLRNNVNAQGNPIGCNNGGLNPCRMGFEFSDREGIWLMLKDYYGELQINDLRIDSAPLPTINTPYLDPERFESVAGECLIDNCNPGGMLALRTYYPFNKAVGAYNDLNLFTNIGRVALEYDDTVNAIPGYMRDAASGSVLGFRATDSRALNAPANMRFEGVSYVFGF</sequence>
<reference evidence="2 3" key="1">
    <citation type="submission" date="2018-09" db="EMBL/GenBank/DDBJ databases">
        <title>Alcanivorax profundi sp. nov., isolated from 1000 m-depth seawater of the Mariana Trench.</title>
        <authorList>
            <person name="Liu J."/>
        </authorList>
    </citation>
    <scope>NUCLEOTIDE SEQUENCE [LARGE SCALE GENOMIC DNA]</scope>
    <source>
        <strain evidence="2 3">MTEO17</strain>
    </source>
</reference>
<evidence type="ECO:0000313" key="3">
    <source>
        <dbReference type="Proteomes" id="UP000283734"/>
    </source>
</evidence>
<keyword evidence="3" id="KW-1185">Reference proteome</keyword>
<proteinExistence type="predicted"/>
<evidence type="ECO:0000256" key="1">
    <source>
        <dbReference type="SAM" id="SignalP"/>
    </source>
</evidence>
<name>A0A418XZG7_9GAMM</name>
<organism evidence="2 3">
    <name type="scientific">Alcanivorax profundi</name>
    <dbReference type="NCBI Taxonomy" id="2338368"/>
    <lineage>
        <taxon>Bacteria</taxon>
        <taxon>Pseudomonadati</taxon>
        <taxon>Pseudomonadota</taxon>
        <taxon>Gammaproteobacteria</taxon>
        <taxon>Oceanospirillales</taxon>
        <taxon>Alcanivoracaceae</taxon>
        <taxon>Alcanivorax</taxon>
    </lineage>
</organism>
<gene>
    <name evidence="2" type="ORF">D4A39_08065</name>
</gene>
<dbReference type="RefSeq" id="WP_022985832.1">
    <property type="nucleotide sequence ID" value="NZ_CAXGPP010000084.1"/>
</dbReference>
<dbReference type="Proteomes" id="UP000283734">
    <property type="component" value="Unassembled WGS sequence"/>
</dbReference>
<keyword evidence="1" id="KW-0732">Signal</keyword>
<comment type="caution">
    <text evidence="2">The sequence shown here is derived from an EMBL/GenBank/DDBJ whole genome shotgun (WGS) entry which is preliminary data.</text>
</comment>
<dbReference type="EMBL" id="QYYA01000002">
    <property type="protein sequence ID" value="RJG18418.1"/>
    <property type="molecule type" value="Genomic_DNA"/>
</dbReference>
<feature type="chain" id="PRO_5019063229" evidence="1">
    <location>
        <begin position="18"/>
        <end position="210"/>
    </location>
</feature>
<dbReference type="OrthoDB" id="6077427at2"/>
<feature type="signal peptide" evidence="1">
    <location>
        <begin position="1"/>
        <end position="17"/>
    </location>
</feature>
<accession>A0A418XZG7</accession>
<protein>
    <submittedName>
        <fullName evidence="2">Uncharacterized protein</fullName>
    </submittedName>
</protein>
<dbReference type="AlphaFoldDB" id="A0A418XZG7"/>
<evidence type="ECO:0000313" key="2">
    <source>
        <dbReference type="EMBL" id="RJG18418.1"/>
    </source>
</evidence>